<proteinExistence type="predicted"/>
<dbReference type="EMBL" id="JAZDWU010000010">
    <property type="protein sequence ID" value="KAK9989747.1"/>
    <property type="molecule type" value="Genomic_DNA"/>
</dbReference>
<accession>A0AAW2BX79</accession>
<evidence type="ECO:0000313" key="3">
    <source>
        <dbReference type="Proteomes" id="UP001459277"/>
    </source>
</evidence>
<feature type="compositionally biased region" description="Basic and acidic residues" evidence="1">
    <location>
        <begin position="1"/>
        <end position="14"/>
    </location>
</feature>
<feature type="compositionally biased region" description="Acidic residues" evidence="1">
    <location>
        <begin position="218"/>
        <end position="233"/>
    </location>
</feature>
<feature type="region of interest" description="Disordered" evidence="1">
    <location>
        <begin position="139"/>
        <end position="158"/>
    </location>
</feature>
<organism evidence="2 3">
    <name type="scientific">Lithocarpus litseifolius</name>
    <dbReference type="NCBI Taxonomy" id="425828"/>
    <lineage>
        <taxon>Eukaryota</taxon>
        <taxon>Viridiplantae</taxon>
        <taxon>Streptophyta</taxon>
        <taxon>Embryophyta</taxon>
        <taxon>Tracheophyta</taxon>
        <taxon>Spermatophyta</taxon>
        <taxon>Magnoliopsida</taxon>
        <taxon>eudicotyledons</taxon>
        <taxon>Gunneridae</taxon>
        <taxon>Pentapetalae</taxon>
        <taxon>rosids</taxon>
        <taxon>fabids</taxon>
        <taxon>Fagales</taxon>
        <taxon>Fagaceae</taxon>
        <taxon>Lithocarpus</taxon>
    </lineage>
</organism>
<evidence type="ECO:0000256" key="1">
    <source>
        <dbReference type="SAM" id="MobiDB-lite"/>
    </source>
</evidence>
<feature type="region of interest" description="Disordered" evidence="1">
    <location>
        <begin position="179"/>
        <end position="233"/>
    </location>
</feature>
<keyword evidence="3" id="KW-1185">Reference proteome</keyword>
<reference evidence="2 3" key="1">
    <citation type="submission" date="2024-01" db="EMBL/GenBank/DDBJ databases">
        <title>A telomere-to-telomere, gap-free genome of sweet tea (Lithocarpus litseifolius).</title>
        <authorList>
            <person name="Zhou J."/>
        </authorList>
    </citation>
    <scope>NUCLEOTIDE SEQUENCE [LARGE SCALE GENOMIC DNA]</scope>
    <source>
        <strain evidence="2">Zhou-2022a</strain>
        <tissue evidence="2">Leaf</tissue>
    </source>
</reference>
<feature type="compositionally biased region" description="Basic and acidic residues" evidence="1">
    <location>
        <begin position="149"/>
        <end position="158"/>
    </location>
</feature>
<protein>
    <submittedName>
        <fullName evidence="2">Uncharacterized protein</fullName>
    </submittedName>
</protein>
<evidence type="ECO:0000313" key="2">
    <source>
        <dbReference type="EMBL" id="KAK9989747.1"/>
    </source>
</evidence>
<feature type="compositionally biased region" description="Basic and acidic residues" evidence="1">
    <location>
        <begin position="179"/>
        <end position="204"/>
    </location>
</feature>
<gene>
    <name evidence="2" type="ORF">SO802_029986</name>
</gene>
<sequence>MRGQSKAERSDGIRNHVTHTEGTCADRTTLLNGADQANLTQHHAPSKGHYRGQKSKPKARILAEARGDLMKSSNKENGLQSSNWTGSRCTKMPMTNWRLSDQAPLVFQAFTAGGSKDLNKSIGVEPGDMVTHSEEAMMTGSPTTGSMRDSNHQDQTRDGDMARVQAATAVNILRASLKRIDPDLRAKPEARQNIEEDDIQHTDDSMDQVQTDIRNGHDDDEMRDDEGSDSNLS</sequence>
<comment type="caution">
    <text evidence="2">The sequence shown here is derived from an EMBL/GenBank/DDBJ whole genome shotgun (WGS) entry which is preliminary data.</text>
</comment>
<feature type="region of interest" description="Disordered" evidence="1">
    <location>
        <begin position="1"/>
        <end position="25"/>
    </location>
</feature>
<dbReference type="AlphaFoldDB" id="A0AAW2BX79"/>
<name>A0AAW2BX79_9ROSI</name>
<dbReference type="Proteomes" id="UP001459277">
    <property type="component" value="Unassembled WGS sequence"/>
</dbReference>